<evidence type="ECO:0000256" key="1">
    <source>
        <dbReference type="SAM" id="MobiDB-lite"/>
    </source>
</evidence>
<protein>
    <recommendedName>
        <fullName evidence="2">Bacteriophage T5 Orf172 DNA-binding domain-containing protein</fullName>
    </recommendedName>
</protein>
<feature type="region of interest" description="Disordered" evidence="1">
    <location>
        <begin position="191"/>
        <end position="217"/>
    </location>
</feature>
<feature type="compositionally biased region" description="Polar residues" evidence="1">
    <location>
        <begin position="191"/>
        <end position="207"/>
    </location>
</feature>
<name>A0A8H7W0U8_9HELO</name>
<dbReference type="InterPro" id="IPR053006">
    <property type="entry name" value="Meiosis_regulatory"/>
</dbReference>
<dbReference type="OrthoDB" id="3549465at2759"/>
<feature type="compositionally biased region" description="Basic and acidic residues" evidence="1">
    <location>
        <begin position="289"/>
        <end position="302"/>
    </location>
</feature>
<gene>
    <name evidence="3" type="ORF">IFR04_015902</name>
</gene>
<feature type="region of interest" description="Disordered" evidence="1">
    <location>
        <begin position="1"/>
        <end position="24"/>
    </location>
</feature>
<reference evidence="3" key="1">
    <citation type="submission" date="2021-02" db="EMBL/GenBank/DDBJ databases">
        <title>Genome sequence Cadophora malorum strain M34.</title>
        <authorList>
            <person name="Stefanovic E."/>
            <person name="Vu D."/>
            <person name="Scully C."/>
            <person name="Dijksterhuis J."/>
            <person name="Roader J."/>
            <person name="Houbraken J."/>
        </authorList>
    </citation>
    <scope>NUCLEOTIDE SEQUENCE</scope>
    <source>
        <strain evidence="3">M34</strain>
    </source>
</reference>
<accession>A0A8H7W0U8</accession>
<proteinExistence type="predicted"/>
<dbReference type="SMART" id="SM00974">
    <property type="entry name" value="T5orf172"/>
    <property type="match status" value="1"/>
</dbReference>
<dbReference type="InterPro" id="IPR018306">
    <property type="entry name" value="Phage_T5_Orf172_DNA-bd"/>
</dbReference>
<organism evidence="3 4">
    <name type="scientific">Cadophora malorum</name>
    <dbReference type="NCBI Taxonomy" id="108018"/>
    <lineage>
        <taxon>Eukaryota</taxon>
        <taxon>Fungi</taxon>
        <taxon>Dikarya</taxon>
        <taxon>Ascomycota</taxon>
        <taxon>Pezizomycotina</taxon>
        <taxon>Leotiomycetes</taxon>
        <taxon>Helotiales</taxon>
        <taxon>Ploettnerulaceae</taxon>
        <taxon>Cadophora</taxon>
    </lineage>
</organism>
<feature type="compositionally biased region" description="Polar residues" evidence="1">
    <location>
        <begin position="305"/>
        <end position="318"/>
    </location>
</feature>
<dbReference type="PANTHER" id="PTHR28094:SF1">
    <property type="entry name" value="MEIOTICALLY UP-REGULATED GENE 113 PROTEIN"/>
    <property type="match status" value="1"/>
</dbReference>
<dbReference type="AlphaFoldDB" id="A0A8H7W0U8"/>
<evidence type="ECO:0000259" key="2">
    <source>
        <dbReference type="SMART" id="SM00974"/>
    </source>
</evidence>
<comment type="caution">
    <text evidence="3">The sequence shown here is derived from an EMBL/GenBank/DDBJ whole genome shotgun (WGS) entry which is preliminary data.</text>
</comment>
<feature type="domain" description="Bacteriophage T5 Orf172 DNA-binding" evidence="2">
    <location>
        <begin position="453"/>
        <end position="543"/>
    </location>
</feature>
<evidence type="ECO:0000313" key="4">
    <source>
        <dbReference type="Proteomes" id="UP000664132"/>
    </source>
</evidence>
<dbReference type="EMBL" id="JAFJYH010000548">
    <property type="protein sequence ID" value="KAG4410967.1"/>
    <property type="molecule type" value="Genomic_DNA"/>
</dbReference>
<dbReference type="Pfam" id="PF10544">
    <property type="entry name" value="T5orf172"/>
    <property type="match status" value="1"/>
</dbReference>
<sequence>MDKVSSNLPDRNPNSFTPAASRTTRNMSISTSASYFDKPHKTLDTTLSPSPAASPSVYIKSQPQCIHDIGAITAQLLSEDPDTLKRCLGVYKDHRRCHGSFLGESRPKVLAEVERILSGTNLVNAEKCGKIVMRILFCRRHNESEAYKQQLGCFYERYEPWRGDMSPIEMKFLSALRKVFHFASPQIADDNSTPFTSDIPGQSSPRQTPDAGYHGLSSLDSDFNRFEDADEEDGIVVLPTISSNTPVDAGSKCQDYRGKSQPLPEHNTSPSDTNARYDRGHASSGKAIRAIDDPVLNRDRRASPANPSTFLSRLSPKSSAKLRTERARPRNEEAGFDDPPQAAASSGTAQSTNFSFGVSLNKAQSLQYVLPNSSPLTEDFSLLDGDDRDADPFTIEGSPTPLPVSGRRPKKTQPAWKSGNANDNILHTIKKFVAKEGFVYVLRAPQYSAKHFPDELPLVKIGKSMNPKTRLRQIHDDCDISDLERVLDTEDSRSRYFHQIEALVHAELSPYQRIIECKCEHRANHREWFAVPESVALQSVQRWRRFIRQDPYDGRGLLRDVWSEMTDWESSQQESGDEHEDRNRHWNAWLDEGIRRVAVIRQAAASTATDPILPMH</sequence>
<feature type="compositionally biased region" description="Basic and acidic residues" evidence="1">
    <location>
        <begin position="322"/>
        <end position="333"/>
    </location>
</feature>
<feature type="compositionally biased region" description="Low complexity" evidence="1">
    <location>
        <begin position="341"/>
        <end position="350"/>
    </location>
</feature>
<feature type="region of interest" description="Disordered" evidence="1">
    <location>
        <begin position="379"/>
        <end position="419"/>
    </location>
</feature>
<dbReference type="PANTHER" id="PTHR28094">
    <property type="entry name" value="MEIOTICALLY UP-REGULATED GENE 113 PROTEIN"/>
    <property type="match status" value="1"/>
</dbReference>
<feature type="region of interest" description="Disordered" evidence="1">
    <location>
        <begin position="237"/>
        <end position="350"/>
    </location>
</feature>
<evidence type="ECO:0000313" key="3">
    <source>
        <dbReference type="EMBL" id="KAG4410967.1"/>
    </source>
</evidence>
<keyword evidence="4" id="KW-1185">Reference proteome</keyword>
<dbReference type="Proteomes" id="UP000664132">
    <property type="component" value="Unassembled WGS sequence"/>
</dbReference>